<sequence length="129" mass="14994">MKLCYDVTETPRNDSQRSALSAQPSVQNWESETNSQTTNCDSRWSAREDAVPRPPVFFSLRNEFALPNYARVTLHRPNEDLICRLPRRRARRCRRGVPSRSLFSRTTPPATDRRATDLCSLHTRIKYLT</sequence>
<comment type="caution">
    <text evidence="2">The sequence shown here is derived from an EMBL/GenBank/DDBJ whole genome shotgun (WGS) entry which is preliminary data.</text>
</comment>
<proteinExistence type="predicted"/>
<name>A0A4C1TP11_EUMVA</name>
<keyword evidence="3" id="KW-1185">Reference proteome</keyword>
<dbReference type="Proteomes" id="UP000299102">
    <property type="component" value="Unassembled WGS sequence"/>
</dbReference>
<organism evidence="2 3">
    <name type="scientific">Eumeta variegata</name>
    <name type="common">Bagworm moth</name>
    <name type="synonym">Eumeta japonica</name>
    <dbReference type="NCBI Taxonomy" id="151549"/>
    <lineage>
        <taxon>Eukaryota</taxon>
        <taxon>Metazoa</taxon>
        <taxon>Ecdysozoa</taxon>
        <taxon>Arthropoda</taxon>
        <taxon>Hexapoda</taxon>
        <taxon>Insecta</taxon>
        <taxon>Pterygota</taxon>
        <taxon>Neoptera</taxon>
        <taxon>Endopterygota</taxon>
        <taxon>Lepidoptera</taxon>
        <taxon>Glossata</taxon>
        <taxon>Ditrysia</taxon>
        <taxon>Tineoidea</taxon>
        <taxon>Psychidae</taxon>
        <taxon>Oiketicinae</taxon>
        <taxon>Eumeta</taxon>
    </lineage>
</organism>
<gene>
    <name evidence="2" type="ORF">EVAR_101656_1</name>
</gene>
<dbReference type="EMBL" id="BGZK01005850">
    <property type="protein sequence ID" value="GBP15705.1"/>
    <property type="molecule type" value="Genomic_DNA"/>
</dbReference>
<evidence type="ECO:0000256" key="1">
    <source>
        <dbReference type="SAM" id="MobiDB-lite"/>
    </source>
</evidence>
<evidence type="ECO:0000313" key="2">
    <source>
        <dbReference type="EMBL" id="GBP15705.1"/>
    </source>
</evidence>
<reference evidence="2 3" key="1">
    <citation type="journal article" date="2019" name="Commun. Biol.">
        <title>The bagworm genome reveals a unique fibroin gene that provides high tensile strength.</title>
        <authorList>
            <person name="Kono N."/>
            <person name="Nakamura H."/>
            <person name="Ohtoshi R."/>
            <person name="Tomita M."/>
            <person name="Numata K."/>
            <person name="Arakawa K."/>
        </authorList>
    </citation>
    <scope>NUCLEOTIDE SEQUENCE [LARGE SCALE GENOMIC DNA]</scope>
</reference>
<dbReference type="AlphaFoldDB" id="A0A4C1TP11"/>
<accession>A0A4C1TP11</accession>
<evidence type="ECO:0000313" key="3">
    <source>
        <dbReference type="Proteomes" id="UP000299102"/>
    </source>
</evidence>
<feature type="compositionally biased region" description="Polar residues" evidence="1">
    <location>
        <begin position="16"/>
        <end position="42"/>
    </location>
</feature>
<protein>
    <submittedName>
        <fullName evidence="2">Uncharacterized protein</fullName>
    </submittedName>
</protein>
<feature type="region of interest" description="Disordered" evidence="1">
    <location>
        <begin position="1"/>
        <end position="47"/>
    </location>
</feature>